<accession>W0FHM4</accession>
<evidence type="ECO:0000313" key="2">
    <source>
        <dbReference type="EMBL" id="AHF24241.1"/>
    </source>
</evidence>
<dbReference type="AlphaFoldDB" id="W0FHM4"/>
<dbReference type="Pfam" id="PF04993">
    <property type="entry name" value="TfoX_N"/>
    <property type="match status" value="1"/>
</dbReference>
<dbReference type="SUPFAM" id="SSF159894">
    <property type="entry name" value="YgaC/TfoX-N like"/>
    <property type="match status" value="1"/>
</dbReference>
<protein>
    <submittedName>
        <fullName evidence="2">TfoX domain protein</fullName>
    </submittedName>
</protein>
<reference evidence="2" key="1">
    <citation type="journal article" date="2013" name="PLoS ONE">
        <title>Metagenomic insights into the carbohydrate-active enzymes carried by the microorganisms adhering to solid digesta in the rumen of cows.</title>
        <authorList>
            <person name="Wang L."/>
            <person name="Hatem A."/>
            <person name="Catalyurek U.V."/>
            <person name="Morrison M."/>
            <person name="Yu Z."/>
        </authorList>
    </citation>
    <scope>NUCLEOTIDE SEQUENCE</scope>
</reference>
<dbReference type="InterPro" id="IPR007076">
    <property type="entry name" value="TfoX_N"/>
</dbReference>
<feature type="domain" description="TfoX N-terminal" evidence="1">
    <location>
        <begin position="13"/>
        <end position="64"/>
    </location>
</feature>
<sequence length="102" mass="11543">MASSEEYLDYVLDMLRELPSVTHRKMMGEYLLYSEGILFGGIYDDRLLLKDTPAAREAFPQEHLPYEGAKPMLLVDSENPEYIAGVIASMLPQLPAPKPKKK</sequence>
<name>W0FHM4_9BACT</name>
<dbReference type="EMBL" id="KC246788">
    <property type="protein sequence ID" value="AHF24241.1"/>
    <property type="molecule type" value="Genomic_DNA"/>
</dbReference>
<dbReference type="Gene3D" id="3.30.1460.30">
    <property type="entry name" value="YgaC/TfoX-N like chaperone"/>
    <property type="match status" value="1"/>
</dbReference>
<evidence type="ECO:0000259" key="1">
    <source>
        <dbReference type="Pfam" id="PF04993"/>
    </source>
</evidence>
<proteinExistence type="predicted"/>
<organism evidence="2">
    <name type="scientific">uncultured bacterium Contig224</name>
    <dbReference type="NCBI Taxonomy" id="1393538"/>
    <lineage>
        <taxon>Bacteria</taxon>
        <taxon>environmental samples</taxon>
    </lineage>
</organism>